<accession>A0ABY4SDY9</accession>
<reference evidence="2" key="1">
    <citation type="submission" date="2022-05" db="EMBL/GenBank/DDBJ databases">
        <title>An RpoN-dependent PEP-CTERM gene is involved in floc formation of an Aquincola tertiaricarbonis strain.</title>
        <authorList>
            <person name="Qiu D."/>
            <person name="Xia M."/>
        </authorList>
    </citation>
    <scope>NUCLEOTIDE SEQUENCE</scope>
    <source>
        <strain evidence="2">RN12</strain>
    </source>
</reference>
<proteinExistence type="predicted"/>
<sequence length="105" mass="12064">MTYQVVFSREAEEDLQRLFEHAFERELNSPTGDLSVPLRAIEAIRQACQFLAISPFSCRKAAASAFVRELVVSFGATGYVVLYEVRDRHRVFIGAVRHQRESDYH</sequence>
<dbReference type="EMBL" id="CP097636">
    <property type="protein sequence ID" value="URI10137.1"/>
    <property type="molecule type" value="Genomic_DNA"/>
</dbReference>
<dbReference type="RefSeq" id="WP_250198344.1">
    <property type="nucleotide sequence ID" value="NZ_CP097636.1"/>
</dbReference>
<name>A0ABY4SDY9_AQUTE</name>
<keyword evidence="1" id="KW-1277">Toxin-antitoxin system</keyword>
<organism evidence="2 3">
    <name type="scientific">Aquincola tertiaricarbonis</name>
    <dbReference type="NCBI Taxonomy" id="391953"/>
    <lineage>
        <taxon>Bacteria</taxon>
        <taxon>Pseudomonadati</taxon>
        <taxon>Pseudomonadota</taxon>
        <taxon>Betaproteobacteria</taxon>
        <taxon>Burkholderiales</taxon>
        <taxon>Sphaerotilaceae</taxon>
        <taxon>Aquincola</taxon>
    </lineage>
</organism>
<evidence type="ECO:0000313" key="2">
    <source>
        <dbReference type="EMBL" id="URI10137.1"/>
    </source>
</evidence>
<dbReference type="Pfam" id="PF05016">
    <property type="entry name" value="ParE_toxin"/>
    <property type="match status" value="1"/>
</dbReference>
<keyword evidence="3" id="KW-1185">Reference proteome</keyword>
<dbReference type="InterPro" id="IPR035093">
    <property type="entry name" value="RelE/ParE_toxin_dom_sf"/>
</dbReference>
<dbReference type="Gene3D" id="3.30.2310.20">
    <property type="entry name" value="RelE-like"/>
    <property type="match status" value="1"/>
</dbReference>
<gene>
    <name evidence="2" type="ORF">MW290_31885</name>
</gene>
<evidence type="ECO:0000313" key="3">
    <source>
        <dbReference type="Proteomes" id="UP001056201"/>
    </source>
</evidence>
<evidence type="ECO:0000256" key="1">
    <source>
        <dbReference type="ARBA" id="ARBA00022649"/>
    </source>
</evidence>
<dbReference type="Proteomes" id="UP001056201">
    <property type="component" value="Chromosome 2"/>
</dbReference>
<dbReference type="InterPro" id="IPR007712">
    <property type="entry name" value="RelE/ParE_toxin"/>
</dbReference>
<protein>
    <submittedName>
        <fullName evidence="2">Type II toxin-antitoxin system RelE/ParE family toxin</fullName>
    </submittedName>
</protein>